<gene>
    <name evidence="5" type="ORF">SAMN04487962_102113</name>
</gene>
<dbReference type="GO" id="GO:0003700">
    <property type="term" value="F:DNA-binding transcription factor activity"/>
    <property type="evidence" value="ECO:0007669"/>
    <property type="project" value="InterPro"/>
</dbReference>
<dbReference type="GO" id="GO:0043565">
    <property type="term" value="F:sequence-specific DNA binding"/>
    <property type="evidence" value="ECO:0007669"/>
    <property type="project" value="InterPro"/>
</dbReference>
<feature type="domain" description="HTH araC/xylS-type" evidence="4">
    <location>
        <begin position="218"/>
        <end position="316"/>
    </location>
</feature>
<dbReference type="Gene3D" id="1.10.10.60">
    <property type="entry name" value="Homeodomain-like"/>
    <property type="match status" value="2"/>
</dbReference>
<dbReference type="InterPro" id="IPR052158">
    <property type="entry name" value="INH-QAR"/>
</dbReference>
<dbReference type="PANTHER" id="PTHR43130:SF3">
    <property type="entry name" value="HTH-TYPE TRANSCRIPTIONAL REGULATOR RV1931C"/>
    <property type="match status" value="1"/>
</dbReference>
<dbReference type="InterPro" id="IPR018062">
    <property type="entry name" value="HTH_AraC-typ_CS"/>
</dbReference>
<keyword evidence="3" id="KW-0804">Transcription</keyword>
<accession>A0A1H9ZYB5</accession>
<sequence length="321" mass="35212">MGQPSELGILRYPGAQQAAVLGLTDLLVMASTSAKQEGASEGLRISHWEQAHGSGELVRVFDTSPGAGSALSVLILPPCLEQPPTAEQAAVYADWLREQHQGGVVLSSVCAGAFVLGETGLLNGRTATTHWVYRDRFRSRFPAARVDTDRLLIDDGDIITAGGVMSWTDLGLRLVERFLGADVMLRTARMLLIDPPGREQRYYSVFTPNFRHPDRAVLKVQHWLQATGAREASLESMARQAGLEQRTLLRRFQKATGMTTGEYCQRLRISKAQELLQSSGLPVESVAWEVGYADPGAFRKVFSRIVGLKPGDYRRRFGGTG</sequence>
<dbReference type="SMART" id="SM00342">
    <property type="entry name" value="HTH_ARAC"/>
    <property type="match status" value="1"/>
</dbReference>
<protein>
    <submittedName>
        <fullName evidence="5">Transcriptional regulator GlxA family, contains an amidase domain and an AraC-type DNA-binding HTH domain</fullName>
    </submittedName>
</protein>
<evidence type="ECO:0000256" key="2">
    <source>
        <dbReference type="ARBA" id="ARBA00023125"/>
    </source>
</evidence>
<dbReference type="InterPro" id="IPR029062">
    <property type="entry name" value="Class_I_gatase-like"/>
</dbReference>
<dbReference type="PANTHER" id="PTHR43130">
    <property type="entry name" value="ARAC-FAMILY TRANSCRIPTIONAL REGULATOR"/>
    <property type="match status" value="1"/>
</dbReference>
<dbReference type="Proteomes" id="UP000198762">
    <property type="component" value="Unassembled WGS sequence"/>
</dbReference>
<dbReference type="InterPro" id="IPR018060">
    <property type="entry name" value="HTH_AraC"/>
</dbReference>
<dbReference type="STRING" id="430453.SAMN04487962_102113"/>
<proteinExistence type="predicted"/>
<name>A0A1H9ZYB5_9GAMM</name>
<dbReference type="GO" id="GO:0009893">
    <property type="term" value="P:positive regulation of metabolic process"/>
    <property type="evidence" value="ECO:0007669"/>
    <property type="project" value="UniProtKB-ARBA"/>
</dbReference>
<dbReference type="PROSITE" id="PS00041">
    <property type="entry name" value="HTH_ARAC_FAMILY_1"/>
    <property type="match status" value="1"/>
</dbReference>
<evidence type="ECO:0000259" key="4">
    <source>
        <dbReference type="PROSITE" id="PS01124"/>
    </source>
</evidence>
<dbReference type="CDD" id="cd03138">
    <property type="entry name" value="GATase1_AraC_2"/>
    <property type="match status" value="1"/>
</dbReference>
<dbReference type="Pfam" id="PF01965">
    <property type="entry name" value="DJ-1_PfpI"/>
    <property type="match status" value="1"/>
</dbReference>
<dbReference type="Pfam" id="PF12833">
    <property type="entry name" value="HTH_18"/>
    <property type="match status" value="1"/>
</dbReference>
<evidence type="ECO:0000313" key="5">
    <source>
        <dbReference type="EMBL" id="SES86799.1"/>
    </source>
</evidence>
<organism evidence="5 6">
    <name type="scientific">Marinobacter segnicrescens</name>
    <dbReference type="NCBI Taxonomy" id="430453"/>
    <lineage>
        <taxon>Bacteria</taxon>
        <taxon>Pseudomonadati</taxon>
        <taxon>Pseudomonadota</taxon>
        <taxon>Gammaproteobacteria</taxon>
        <taxon>Pseudomonadales</taxon>
        <taxon>Marinobacteraceae</taxon>
        <taxon>Marinobacter</taxon>
    </lineage>
</organism>
<dbReference type="AlphaFoldDB" id="A0A1H9ZYB5"/>
<keyword evidence="2 5" id="KW-0238">DNA-binding</keyword>
<keyword evidence="6" id="KW-1185">Reference proteome</keyword>
<dbReference type="PROSITE" id="PS01124">
    <property type="entry name" value="HTH_ARAC_FAMILY_2"/>
    <property type="match status" value="1"/>
</dbReference>
<evidence type="ECO:0000256" key="3">
    <source>
        <dbReference type="ARBA" id="ARBA00023163"/>
    </source>
</evidence>
<dbReference type="EMBL" id="FOHZ01000002">
    <property type="protein sequence ID" value="SES86799.1"/>
    <property type="molecule type" value="Genomic_DNA"/>
</dbReference>
<dbReference type="RefSeq" id="WP_091848802.1">
    <property type="nucleotide sequence ID" value="NZ_FOHZ01000002.1"/>
</dbReference>
<dbReference type="SUPFAM" id="SSF52317">
    <property type="entry name" value="Class I glutamine amidotransferase-like"/>
    <property type="match status" value="1"/>
</dbReference>
<reference evidence="6" key="1">
    <citation type="submission" date="2016-10" db="EMBL/GenBank/DDBJ databases">
        <authorList>
            <person name="Varghese N."/>
            <person name="Submissions S."/>
        </authorList>
    </citation>
    <scope>NUCLEOTIDE SEQUENCE [LARGE SCALE GENOMIC DNA]</scope>
    <source>
        <strain evidence="6">CGMCC 1.6489</strain>
    </source>
</reference>
<dbReference type="InterPro" id="IPR002818">
    <property type="entry name" value="DJ-1/PfpI"/>
</dbReference>
<dbReference type="InterPro" id="IPR009057">
    <property type="entry name" value="Homeodomain-like_sf"/>
</dbReference>
<dbReference type="Gene3D" id="3.40.50.880">
    <property type="match status" value="1"/>
</dbReference>
<evidence type="ECO:0000313" key="6">
    <source>
        <dbReference type="Proteomes" id="UP000198762"/>
    </source>
</evidence>
<evidence type="ECO:0000256" key="1">
    <source>
        <dbReference type="ARBA" id="ARBA00023015"/>
    </source>
</evidence>
<dbReference type="SUPFAM" id="SSF46689">
    <property type="entry name" value="Homeodomain-like"/>
    <property type="match status" value="2"/>
</dbReference>
<dbReference type="OrthoDB" id="9803764at2"/>
<keyword evidence="1" id="KW-0805">Transcription regulation</keyword>